<dbReference type="PANTHER" id="PTHR23102:SF24">
    <property type="entry name" value="CLEAVAGE AND POLYADENYLATION SPECIFICITY FACTOR SUBUNIT 4"/>
    <property type="match status" value="1"/>
</dbReference>
<reference evidence="15" key="1">
    <citation type="journal article" date="2020" name="Stud. Mycol.">
        <title>101 Dothideomycetes genomes: a test case for predicting lifestyles and emergence of pathogens.</title>
        <authorList>
            <person name="Haridas S."/>
            <person name="Albert R."/>
            <person name="Binder M."/>
            <person name="Bloem J."/>
            <person name="Labutti K."/>
            <person name="Salamov A."/>
            <person name="Andreopoulos B."/>
            <person name="Baker S."/>
            <person name="Barry K."/>
            <person name="Bills G."/>
            <person name="Bluhm B."/>
            <person name="Cannon C."/>
            <person name="Castanera R."/>
            <person name="Culley D."/>
            <person name="Daum C."/>
            <person name="Ezra D."/>
            <person name="Gonzalez J."/>
            <person name="Henrissat B."/>
            <person name="Kuo A."/>
            <person name="Liang C."/>
            <person name="Lipzen A."/>
            <person name="Lutzoni F."/>
            <person name="Magnuson J."/>
            <person name="Mondo S."/>
            <person name="Nolan M."/>
            <person name="Ohm R."/>
            <person name="Pangilinan J."/>
            <person name="Park H.-J."/>
            <person name="Ramirez L."/>
            <person name="Alfaro M."/>
            <person name="Sun H."/>
            <person name="Tritt A."/>
            <person name="Yoshinaga Y."/>
            <person name="Zwiers L.-H."/>
            <person name="Turgeon B."/>
            <person name="Goodwin S."/>
            <person name="Spatafora J."/>
            <person name="Crous P."/>
            <person name="Grigoriev I."/>
        </authorList>
    </citation>
    <scope>NUCLEOTIDE SEQUENCE</scope>
    <source>
        <strain evidence="15">CBS 115976</strain>
    </source>
</reference>
<evidence type="ECO:0000256" key="13">
    <source>
        <dbReference type="SAM" id="MobiDB-lite"/>
    </source>
</evidence>
<gene>
    <name evidence="15" type="ORF">BT63DRAFT_395639</name>
</gene>
<evidence type="ECO:0000256" key="8">
    <source>
        <dbReference type="ARBA" id="ARBA00022884"/>
    </source>
</evidence>
<dbReference type="SUPFAM" id="SSF90229">
    <property type="entry name" value="CCCH zinc finger"/>
    <property type="match status" value="1"/>
</dbReference>
<keyword evidence="3 12" id="KW-0507">mRNA processing</keyword>
<dbReference type="Pfam" id="PF14608">
    <property type="entry name" value="zf-CCCH_2"/>
    <property type="match status" value="4"/>
</dbReference>
<keyword evidence="5 12" id="KW-0677">Repeat</keyword>
<feature type="domain" description="C3H1-type" evidence="14">
    <location>
        <begin position="161"/>
        <end position="184"/>
    </location>
</feature>
<feature type="domain" description="C3H1-type" evidence="14">
    <location>
        <begin position="74"/>
        <end position="101"/>
    </location>
</feature>
<feature type="zinc finger region" description="C3H1-type" evidence="11">
    <location>
        <begin position="131"/>
        <end position="158"/>
    </location>
</feature>
<dbReference type="GO" id="GO:0031124">
    <property type="term" value="P:mRNA 3'-end processing"/>
    <property type="evidence" value="ECO:0007669"/>
    <property type="project" value="UniProtKB-UniRule"/>
</dbReference>
<keyword evidence="7 11" id="KW-0862">Zinc</keyword>
<evidence type="ECO:0000256" key="9">
    <source>
        <dbReference type="ARBA" id="ARBA00023242"/>
    </source>
</evidence>
<dbReference type="AlphaFoldDB" id="A0A6A6US40"/>
<feature type="compositionally biased region" description="Basic and acidic residues" evidence="13">
    <location>
        <begin position="200"/>
        <end position="226"/>
    </location>
</feature>
<evidence type="ECO:0000256" key="5">
    <source>
        <dbReference type="ARBA" id="ARBA00022737"/>
    </source>
</evidence>
<keyword evidence="6 11" id="KW-0863">Zinc-finger</keyword>
<accession>A0A6A6US40</accession>
<feature type="compositionally biased region" description="Gly residues" evidence="13">
    <location>
        <begin position="227"/>
        <end position="240"/>
    </location>
</feature>
<dbReference type="Proteomes" id="UP000799302">
    <property type="component" value="Unassembled WGS sequence"/>
</dbReference>
<evidence type="ECO:0000256" key="3">
    <source>
        <dbReference type="ARBA" id="ARBA00022664"/>
    </source>
</evidence>
<dbReference type="Gene3D" id="4.10.1000.10">
    <property type="entry name" value="Zinc finger, CCCH-type"/>
    <property type="match status" value="2"/>
</dbReference>
<evidence type="ECO:0000256" key="11">
    <source>
        <dbReference type="PROSITE-ProRule" id="PRU00723"/>
    </source>
</evidence>
<comment type="similarity">
    <text evidence="2 12">Belongs to the CPSF4/YTH1 family.</text>
</comment>
<dbReference type="OrthoDB" id="1914176at2759"/>
<comment type="function">
    <text evidence="10 12">Component of the cleavage factor I (CF I) involved in pre-mRNA 3'-end processing.</text>
</comment>
<feature type="region of interest" description="Disordered" evidence="13">
    <location>
        <begin position="195"/>
        <end position="255"/>
    </location>
</feature>
<keyword evidence="8 12" id="KW-0694">RNA-binding</keyword>
<evidence type="ECO:0000256" key="4">
    <source>
        <dbReference type="ARBA" id="ARBA00022723"/>
    </source>
</evidence>
<protein>
    <recommendedName>
        <fullName evidence="12">mRNA 3'-end-processing protein</fullName>
    </recommendedName>
</protein>
<evidence type="ECO:0000256" key="7">
    <source>
        <dbReference type="ARBA" id="ARBA00022833"/>
    </source>
</evidence>
<evidence type="ECO:0000313" key="15">
    <source>
        <dbReference type="EMBL" id="KAF2675062.1"/>
    </source>
</evidence>
<feature type="domain" description="C3H1-type" evidence="14">
    <location>
        <begin position="45"/>
        <end position="72"/>
    </location>
</feature>
<evidence type="ECO:0000256" key="2">
    <source>
        <dbReference type="ARBA" id="ARBA00008907"/>
    </source>
</evidence>
<feature type="compositionally biased region" description="Basic residues" evidence="13">
    <location>
        <begin position="241"/>
        <end position="255"/>
    </location>
</feature>
<sequence>MAIVSQNQVQAAAVDQILHPSTSQTPQYDFNFSNFLKREYRYGIDIDRPICKAFVQGHCPAGSSCPDRHPAQTGFNSLVCKHWMRALCKKGEGCEFLHEYNLRRMPECHSYADDSKCPNGDDCMYQHIDKSRKRPPCPHYDRGFCPLGPLCANKHVKKAKLCQLYLAGFCPNGRECQLGAHARFAFDLKKPVVKGQEPPEEAKAETHADQEQKYDDDGRFSKDDRQFGGGQQKFGRGGWQGKKRGRGGFKPRGRG</sequence>
<keyword evidence="4 11" id="KW-0479">Metal-binding</keyword>
<dbReference type="SMART" id="SM00356">
    <property type="entry name" value="ZnF_C3H1"/>
    <property type="match status" value="5"/>
</dbReference>
<dbReference type="InterPro" id="IPR000571">
    <property type="entry name" value="Znf_CCCH"/>
</dbReference>
<organism evidence="15 16">
    <name type="scientific">Microthyrium microscopicum</name>
    <dbReference type="NCBI Taxonomy" id="703497"/>
    <lineage>
        <taxon>Eukaryota</taxon>
        <taxon>Fungi</taxon>
        <taxon>Dikarya</taxon>
        <taxon>Ascomycota</taxon>
        <taxon>Pezizomycotina</taxon>
        <taxon>Dothideomycetes</taxon>
        <taxon>Dothideomycetes incertae sedis</taxon>
        <taxon>Microthyriales</taxon>
        <taxon>Microthyriaceae</taxon>
        <taxon>Microthyrium</taxon>
    </lineage>
</organism>
<evidence type="ECO:0000256" key="12">
    <source>
        <dbReference type="RuleBase" id="RU369008"/>
    </source>
</evidence>
<feature type="zinc finger region" description="C3H1-type" evidence="11">
    <location>
        <begin position="45"/>
        <end position="72"/>
    </location>
</feature>
<dbReference type="PROSITE" id="PS50103">
    <property type="entry name" value="ZF_C3H1"/>
    <property type="match status" value="5"/>
</dbReference>
<keyword evidence="16" id="KW-1185">Reference proteome</keyword>
<dbReference type="GO" id="GO:0008270">
    <property type="term" value="F:zinc ion binding"/>
    <property type="evidence" value="ECO:0007669"/>
    <property type="project" value="UniProtKB-KW"/>
</dbReference>
<feature type="zinc finger region" description="C3H1-type" evidence="11">
    <location>
        <begin position="102"/>
        <end position="130"/>
    </location>
</feature>
<dbReference type="FunFam" id="4.10.1000.10:FF:000017">
    <property type="entry name" value="Cleavage and polyadenylation specificity factor 30 kDa subunit"/>
    <property type="match status" value="1"/>
</dbReference>
<comment type="subcellular location">
    <subcellularLocation>
        <location evidence="1 12">Nucleus</location>
    </subcellularLocation>
</comment>
<evidence type="ECO:0000256" key="6">
    <source>
        <dbReference type="ARBA" id="ARBA00022771"/>
    </source>
</evidence>
<name>A0A6A6US40_9PEZI</name>
<feature type="domain" description="C3H1-type" evidence="14">
    <location>
        <begin position="131"/>
        <end position="158"/>
    </location>
</feature>
<evidence type="ECO:0000313" key="16">
    <source>
        <dbReference type="Proteomes" id="UP000799302"/>
    </source>
</evidence>
<dbReference type="PANTHER" id="PTHR23102">
    <property type="entry name" value="CLEAVAGE AND POLYADENYLATION SPECIFICITY FACTOR SUBUNIT 4-RELATED"/>
    <property type="match status" value="1"/>
</dbReference>
<keyword evidence="9 12" id="KW-0539">Nucleus</keyword>
<feature type="domain" description="C3H1-type" evidence="14">
    <location>
        <begin position="102"/>
        <end position="130"/>
    </location>
</feature>
<feature type="zinc finger region" description="C3H1-type" evidence="11">
    <location>
        <begin position="161"/>
        <end position="184"/>
    </location>
</feature>
<evidence type="ECO:0000256" key="1">
    <source>
        <dbReference type="ARBA" id="ARBA00004123"/>
    </source>
</evidence>
<proteinExistence type="inferred from homology"/>
<evidence type="ECO:0000256" key="10">
    <source>
        <dbReference type="ARBA" id="ARBA00024826"/>
    </source>
</evidence>
<evidence type="ECO:0000259" key="14">
    <source>
        <dbReference type="PROSITE" id="PS50103"/>
    </source>
</evidence>
<feature type="zinc finger region" description="C3H1-type" evidence="11">
    <location>
        <begin position="74"/>
        <end position="101"/>
    </location>
</feature>
<dbReference type="GO" id="GO:0003723">
    <property type="term" value="F:RNA binding"/>
    <property type="evidence" value="ECO:0007669"/>
    <property type="project" value="UniProtKB-UniRule"/>
</dbReference>
<dbReference type="InterPro" id="IPR036855">
    <property type="entry name" value="Znf_CCCH_sf"/>
</dbReference>
<dbReference type="InterPro" id="IPR045348">
    <property type="entry name" value="CPSF4/Yth1"/>
</dbReference>
<dbReference type="GO" id="GO:0005634">
    <property type="term" value="C:nucleus"/>
    <property type="evidence" value="ECO:0007669"/>
    <property type="project" value="UniProtKB-SubCell"/>
</dbReference>
<dbReference type="EMBL" id="MU004230">
    <property type="protein sequence ID" value="KAF2675062.1"/>
    <property type="molecule type" value="Genomic_DNA"/>
</dbReference>